<evidence type="ECO:0000256" key="5">
    <source>
        <dbReference type="ARBA" id="ARBA00023065"/>
    </source>
</evidence>
<feature type="domain" description="Sodium/calcium exchanger membrane region" evidence="8">
    <location>
        <begin position="173"/>
        <end position="310"/>
    </location>
</feature>
<keyword evidence="5" id="KW-0406">Ion transport</keyword>
<dbReference type="AlphaFoldDB" id="A0A432MD03"/>
<accession>A0A432MD03</accession>
<proteinExistence type="predicted"/>
<evidence type="ECO:0000256" key="6">
    <source>
        <dbReference type="ARBA" id="ARBA00023136"/>
    </source>
</evidence>
<feature type="transmembrane region" description="Helical" evidence="7">
    <location>
        <begin position="6"/>
        <end position="21"/>
    </location>
</feature>
<feature type="transmembrane region" description="Helical" evidence="7">
    <location>
        <begin position="69"/>
        <end position="92"/>
    </location>
</feature>
<dbReference type="Gene3D" id="1.20.1420.30">
    <property type="entry name" value="NCX, central ion-binding region"/>
    <property type="match status" value="2"/>
</dbReference>
<evidence type="ECO:0000256" key="3">
    <source>
        <dbReference type="ARBA" id="ARBA00022692"/>
    </source>
</evidence>
<evidence type="ECO:0000256" key="2">
    <source>
        <dbReference type="ARBA" id="ARBA00022448"/>
    </source>
</evidence>
<dbReference type="Proteomes" id="UP000280296">
    <property type="component" value="Unassembled WGS sequence"/>
</dbReference>
<feature type="transmembrane region" description="Helical" evidence="7">
    <location>
        <begin position="99"/>
        <end position="117"/>
    </location>
</feature>
<feature type="transmembrane region" description="Helical" evidence="7">
    <location>
        <begin position="296"/>
        <end position="314"/>
    </location>
</feature>
<feature type="transmembrane region" description="Helical" evidence="7">
    <location>
        <begin position="198"/>
        <end position="218"/>
    </location>
</feature>
<evidence type="ECO:0000256" key="4">
    <source>
        <dbReference type="ARBA" id="ARBA00022989"/>
    </source>
</evidence>
<evidence type="ECO:0000259" key="8">
    <source>
        <dbReference type="Pfam" id="PF01699"/>
    </source>
</evidence>
<gene>
    <name evidence="9" type="ORF">TsocGM_23375</name>
</gene>
<keyword evidence="3 7" id="KW-0812">Transmembrane</keyword>
<dbReference type="PANTHER" id="PTHR31503">
    <property type="entry name" value="VACUOLAR CALCIUM ION TRANSPORTER"/>
    <property type="match status" value="1"/>
</dbReference>
<reference evidence="9 10" key="2">
    <citation type="submission" date="2019-01" db="EMBL/GenBank/DDBJ databases">
        <title>Tautonia sociabilis, a novel thermotolerant planctomycete of Isosphaeraceae family, isolated from a 4000 m deep subterranean habitat.</title>
        <authorList>
            <person name="Kovaleva O.L."/>
            <person name="Elcheninov A.G."/>
            <person name="Van Heerden E."/>
            <person name="Toshchakov S.V."/>
            <person name="Novikov A."/>
            <person name="Bonch-Osmolovskaya E.A."/>
            <person name="Kublanov I.V."/>
        </authorList>
    </citation>
    <scope>NUCLEOTIDE SEQUENCE [LARGE SCALE GENOMIC DNA]</scope>
    <source>
        <strain evidence="9 10">GM2012</strain>
    </source>
</reference>
<keyword evidence="4 7" id="KW-1133">Transmembrane helix</keyword>
<dbReference type="OrthoDB" id="9794225at2"/>
<evidence type="ECO:0000256" key="7">
    <source>
        <dbReference type="SAM" id="Phobius"/>
    </source>
</evidence>
<keyword evidence="10" id="KW-1185">Reference proteome</keyword>
<dbReference type="PANTHER" id="PTHR31503:SF22">
    <property type="entry name" value="VACUOLAR CALCIUM ION TRANSPORTER"/>
    <property type="match status" value="1"/>
</dbReference>
<dbReference type="GO" id="GO:0012505">
    <property type="term" value="C:endomembrane system"/>
    <property type="evidence" value="ECO:0007669"/>
    <property type="project" value="UniProtKB-SubCell"/>
</dbReference>
<organism evidence="9 10">
    <name type="scientific">Tautonia sociabilis</name>
    <dbReference type="NCBI Taxonomy" id="2080755"/>
    <lineage>
        <taxon>Bacteria</taxon>
        <taxon>Pseudomonadati</taxon>
        <taxon>Planctomycetota</taxon>
        <taxon>Planctomycetia</taxon>
        <taxon>Isosphaerales</taxon>
        <taxon>Isosphaeraceae</taxon>
        <taxon>Tautonia</taxon>
    </lineage>
</organism>
<dbReference type="GO" id="GO:0006874">
    <property type="term" value="P:intracellular calcium ion homeostasis"/>
    <property type="evidence" value="ECO:0007669"/>
    <property type="project" value="TreeGrafter"/>
</dbReference>
<reference evidence="9 10" key="1">
    <citation type="submission" date="2018-12" db="EMBL/GenBank/DDBJ databases">
        <authorList>
            <person name="Toschakov S.V."/>
        </authorList>
    </citation>
    <scope>NUCLEOTIDE SEQUENCE [LARGE SCALE GENOMIC DNA]</scope>
    <source>
        <strain evidence="9 10">GM2012</strain>
    </source>
</reference>
<dbReference type="InterPro" id="IPR004837">
    <property type="entry name" value="NaCa_Exmemb"/>
</dbReference>
<feature type="transmembrane region" description="Helical" evidence="7">
    <location>
        <begin position="239"/>
        <end position="260"/>
    </location>
</feature>
<evidence type="ECO:0000313" key="10">
    <source>
        <dbReference type="Proteomes" id="UP000280296"/>
    </source>
</evidence>
<dbReference type="GO" id="GO:0015369">
    <property type="term" value="F:calcium:proton antiporter activity"/>
    <property type="evidence" value="ECO:0007669"/>
    <property type="project" value="TreeGrafter"/>
</dbReference>
<dbReference type="Pfam" id="PF01699">
    <property type="entry name" value="Na_Ca_ex"/>
    <property type="match status" value="2"/>
</dbReference>
<evidence type="ECO:0000313" key="9">
    <source>
        <dbReference type="EMBL" id="RUL82537.1"/>
    </source>
</evidence>
<feature type="domain" description="Sodium/calcium exchanger membrane region" evidence="8">
    <location>
        <begin position="6"/>
        <end position="143"/>
    </location>
</feature>
<feature type="transmembrane region" description="Helical" evidence="7">
    <location>
        <begin position="28"/>
        <end position="49"/>
    </location>
</feature>
<feature type="transmembrane region" description="Helical" evidence="7">
    <location>
        <begin position="272"/>
        <end position="289"/>
    </location>
</feature>
<protein>
    <submittedName>
        <fullName evidence="9">Sodium:calcium antiporter</fullName>
    </submittedName>
</protein>
<feature type="transmembrane region" description="Helical" evidence="7">
    <location>
        <begin position="129"/>
        <end position="146"/>
    </location>
</feature>
<evidence type="ECO:0000256" key="1">
    <source>
        <dbReference type="ARBA" id="ARBA00004127"/>
    </source>
</evidence>
<dbReference type="InterPro" id="IPR004713">
    <property type="entry name" value="CaH_exchang"/>
</dbReference>
<keyword evidence="2" id="KW-0813">Transport</keyword>
<keyword evidence="6 7" id="KW-0472">Membrane</keyword>
<dbReference type="InterPro" id="IPR044880">
    <property type="entry name" value="NCX_ion-bd_dom_sf"/>
</dbReference>
<name>A0A432MD03_9BACT</name>
<feature type="transmembrane region" description="Helical" evidence="7">
    <location>
        <begin position="174"/>
        <end position="192"/>
    </location>
</feature>
<dbReference type="RefSeq" id="WP_126727877.1">
    <property type="nucleotide sequence ID" value="NZ_RYZH01000070.1"/>
</dbReference>
<sequence length="315" mass="32849">MEMLTSVALFVLGIAIVVFSAEKLVEGAVGASVGLGVSAFFVGVIFIGFDPENLAVGGAAAYEGASGLALGSILGAAMVAVALAFGVTALLAPMRFEQVPARVLLVPVLAVLLLGALGSDGRLGRWDGVALLLGYILSVAYLWYLGRKGFDIRPEGEVAEALEEARSRSAWRSLGLLALSLVGLVVGSEMLVYGARDIIAAVGLPETVFGMTILALLVSIEELARELPAALKGRPDISFGNVAGSVLAFFLFNAGVIALIRPVEADDLVVRFYYPASLLTILVVSALVWRRRVSRPGGALLVVLYLAFVAGGYLL</sequence>
<comment type="subcellular location">
    <subcellularLocation>
        <location evidence="1">Endomembrane system</location>
        <topology evidence="1">Multi-pass membrane protein</topology>
    </subcellularLocation>
</comment>
<dbReference type="EMBL" id="RYZH01000070">
    <property type="protein sequence ID" value="RUL82537.1"/>
    <property type="molecule type" value="Genomic_DNA"/>
</dbReference>
<dbReference type="GO" id="GO:0016020">
    <property type="term" value="C:membrane"/>
    <property type="evidence" value="ECO:0007669"/>
    <property type="project" value="InterPro"/>
</dbReference>
<comment type="caution">
    <text evidence="9">The sequence shown here is derived from an EMBL/GenBank/DDBJ whole genome shotgun (WGS) entry which is preliminary data.</text>
</comment>